<keyword evidence="3 10" id="KW-0285">Flavoprotein</keyword>
<evidence type="ECO:0000256" key="10">
    <source>
        <dbReference type="RuleBase" id="RU362125"/>
    </source>
</evidence>
<protein>
    <recommendedName>
        <fullName evidence="9">3-methylmercaptopropionyl-CoA dehydrogenase</fullName>
        <ecNumber evidence="8">1.3.99.41</ecNumber>
    </recommendedName>
</protein>
<dbReference type="GO" id="GO:0050660">
    <property type="term" value="F:flavin adenine dinucleotide binding"/>
    <property type="evidence" value="ECO:0007669"/>
    <property type="project" value="InterPro"/>
</dbReference>
<dbReference type="PANTHER" id="PTHR42803">
    <property type="entry name" value="ACYL-COA DEHYDROGENASE"/>
    <property type="match status" value="1"/>
</dbReference>
<comment type="similarity">
    <text evidence="2 10">Belongs to the acyl-CoA dehydrogenase family.</text>
</comment>
<dbReference type="Gene3D" id="2.40.110.10">
    <property type="entry name" value="Butyryl-CoA Dehydrogenase, subunit A, domain 2"/>
    <property type="match status" value="1"/>
</dbReference>
<feature type="domain" description="Acyl-CoA dehydrogenase/oxidase C-terminal" evidence="11">
    <location>
        <begin position="280"/>
        <end position="441"/>
    </location>
</feature>
<dbReference type="FunFam" id="2.40.110.10:FF:000031">
    <property type="entry name" value="Acyl-CoA dehydrogenase, putative"/>
    <property type="match status" value="1"/>
</dbReference>
<name>A0A1H3Z597_9RHOB</name>
<evidence type="ECO:0000256" key="1">
    <source>
        <dbReference type="ARBA" id="ARBA00001974"/>
    </source>
</evidence>
<comment type="function">
    <text evidence="7">Involved in the assimilation of dimethylsulphoniopropionate (DMSP), an important compound in the fixation of carbon in marine phytoplankton, by mediating the conversion of 3-(methylthio)propanoyl-CoA (MMPA-CoA) to 3-(methylthio)acryloyl-CoA (MTA-CoA).</text>
</comment>
<evidence type="ECO:0000256" key="4">
    <source>
        <dbReference type="ARBA" id="ARBA00022827"/>
    </source>
</evidence>
<dbReference type="PROSITE" id="PS00072">
    <property type="entry name" value="ACYL_COA_DH_1"/>
    <property type="match status" value="1"/>
</dbReference>
<dbReference type="Pfam" id="PF02770">
    <property type="entry name" value="Acyl-CoA_dh_M"/>
    <property type="match status" value="1"/>
</dbReference>
<comment type="catalytic activity">
    <reaction evidence="6">
        <text>3-(methylsulfanyl)propanoyl-CoA + oxidized [electron-transfer flavoprotein] + H(+) = 3-(methylsulfanyl)acryloyl-CoA + reduced [electron-transfer flavoprotein]</text>
        <dbReference type="Rhea" id="RHEA:52612"/>
        <dbReference type="Rhea" id="RHEA-COMP:10685"/>
        <dbReference type="Rhea" id="RHEA-COMP:10686"/>
        <dbReference type="ChEBI" id="CHEBI:15378"/>
        <dbReference type="ChEBI" id="CHEBI:57692"/>
        <dbReference type="ChEBI" id="CHEBI:58307"/>
        <dbReference type="ChEBI" id="CHEBI:82815"/>
        <dbReference type="ChEBI" id="CHEBI:84994"/>
        <dbReference type="EC" id="1.3.99.41"/>
    </reaction>
    <physiologicalReaction direction="left-to-right" evidence="6">
        <dbReference type="Rhea" id="RHEA:52613"/>
    </physiologicalReaction>
</comment>
<dbReference type="GO" id="GO:0003995">
    <property type="term" value="F:acyl-CoA dehydrogenase activity"/>
    <property type="evidence" value="ECO:0007669"/>
    <property type="project" value="InterPro"/>
</dbReference>
<dbReference type="EMBL" id="FNQM01000003">
    <property type="protein sequence ID" value="SEA18564.1"/>
    <property type="molecule type" value="Genomic_DNA"/>
</dbReference>
<gene>
    <name evidence="14" type="ORF">SAMN05444370_103386</name>
</gene>
<comment type="cofactor">
    <cofactor evidence="1 10">
        <name>FAD</name>
        <dbReference type="ChEBI" id="CHEBI:57692"/>
    </cofactor>
</comment>
<sequence>MAYAAPLREIEFTLSAMAGADALGGLARFAEAGPDLRAAVLGEAAKLCEGALAPANAAGDAHGARLENGVVRTAPGFAAAHAALAEGGWYGVAADAAHGGMGLPHAFWCAANEMISGANLAFSMCPLLTVGHIEALEAHAPDWIRALYLPKLTSGRWTGTMCLTEPQAGSDVGALTTRAASNDDGTFAITGQKIYITWGDHDVAENVSHLVLARTPGAPEGAAGISLFLAPKFIPGADGAPGERNRIKVLSLERKLGVHGSPTCTMAFEGATAWLIGEENRGLAAMFTMMNNARLSVAMQGVGLAGAATAMALGYARERRQGRTPNGAGPIVEHAEVRRMLATMCARTAAARAVAYACAVAGDMGRAEDAPGRAGWAARAAFLTPIAKAFCTDVGFETASLNVQVHGGMGYIEDAGAAQLLRDARIPPIYEGTNGIQALDLVGRKLADGGEAARALLAEMAAGSDAPALAEARAALAATTDWMLAAGREDRAAGAAPYLRAWALTFGAHLMARGAAADPSFAPLSAVMQTRELPAVSALCREATDGAAALEALPLSDAAAFA</sequence>
<dbReference type="SUPFAM" id="SSF47203">
    <property type="entry name" value="Acyl-CoA dehydrogenase C-terminal domain-like"/>
    <property type="match status" value="1"/>
</dbReference>
<evidence type="ECO:0000256" key="7">
    <source>
        <dbReference type="ARBA" id="ARBA00058683"/>
    </source>
</evidence>
<dbReference type="STRING" id="89524.SAMN05444370_103386"/>
<dbReference type="InterPro" id="IPR006089">
    <property type="entry name" value="Acyl-CoA_DH_CS"/>
</dbReference>
<dbReference type="InterPro" id="IPR009100">
    <property type="entry name" value="AcylCoA_DH/oxidase_NM_dom_sf"/>
</dbReference>
<dbReference type="AlphaFoldDB" id="A0A1H3Z597"/>
<proteinExistence type="inferred from homology"/>
<dbReference type="InterPro" id="IPR013786">
    <property type="entry name" value="AcylCoA_DH/ox_N"/>
</dbReference>
<dbReference type="InterPro" id="IPR052166">
    <property type="entry name" value="Diverse_Acyl-CoA_DH"/>
</dbReference>
<dbReference type="PANTHER" id="PTHR42803:SF1">
    <property type="entry name" value="BROAD-SPECIFICITY LINEAR ACYL-COA DEHYDROGENASE FADE5"/>
    <property type="match status" value="1"/>
</dbReference>
<evidence type="ECO:0000256" key="3">
    <source>
        <dbReference type="ARBA" id="ARBA00022630"/>
    </source>
</evidence>
<dbReference type="InterPro" id="IPR006091">
    <property type="entry name" value="Acyl-CoA_Oxase/DH_mid-dom"/>
</dbReference>
<keyword evidence="5 10" id="KW-0560">Oxidoreductase</keyword>
<dbReference type="EC" id="1.3.99.41" evidence="8"/>
<dbReference type="InterPro" id="IPR009075">
    <property type="entry name" value="AcylCo_DH/oxidase_C"/>
</dbReference>
<keyword evidence="4 10" id="KW-0274">FAD</keyword>
<dbReference type="Proteomes" id="UP000198703">
    <property type="component" value="Unassembled WGS sequence"/>
</dbReference>
<dbReference type="Pfam" id="PF00441">
    <property type="entry name" value="Acyl-CoA_dh_1"/>
    <property type="match status" value="1"/>
</dbReference>
<evidence type="ECO:0000313" key="15">
    <source>
        <dbReference type="Proteomes" id="UP000198703"/>
    </source>
</evidence>
<feature type="domain" description="Acyl-CoA dehydrogenase/oxidase N-terminal" evidence="13">
    <location>
        <begin position="79"/>
        <end position="155"/>
    </location>
</feature>
<evidence type="ECO:0000259" key="11">
    <source>
        <dbReference type="Pfam" id="PF00441"/>
    </source>
</evidence>
<evidence type="ECO:0000256" key="5">
    <source>
        <dbReference type="ARBA" id="ARBA00023002"/>
    </source>
</evidence>
<dbReference type="Gene3D" id="1.20.140.10">
    <property type="entry name" value="Butyryl-CoA Dehydrogenase, subunit A, domain 3"/>
    <property type="match status" value="1"/>
</dbReference>
<organism evidence="14 15">
    <name type="scientific">Rubrimonas cliftonensis</name>
    <dbReference type="NCBI Taxonomy" id="89524"/>
    <lineage>
        <taxon>Bacteria</taxon>
        <taxon>Pseudomonadati</taxon>
        <taxon>Pseudomonadota</taxon>
        <taxon>Alphaproteobacteria</taxon>
        <taxon>Rhodobacterales</taxon>
        <taxon>Paracoccaceae</taxon>
        <taxon>Rubrimonas</taxon>
    </lineage>
</organism>
<evidence type="ECO:0000256" key="6">
    <source>
        <dbReference type="ARBA" id="ARBA00051388"/>
    </source>
</evidence>
<dbReference type="InterPro" id="IPR046373">
    <property type="entry name" value="Acyl-CoA_Oxase/DH_mid-dom_sf"/>
</dbReference>
<keyword evidence="15" id="KW-1185">Reference proteome</keyword>
<dbReference type="RefSeq" id="WP_093251039.1">
    <property type="nucleotide sequence ID" value="NZ_FNQM01000003.1"/>
</dbReference>
<dbReference type="OrthoDB" id="9807883at2"/>
<evidence type="ECO:0000259" key="12">
    <source>
        <dbReference type="Pfam" id="PF02770"/>
    </source>
</evidence>
<evidence type="ECO:0000256" key="9">
    <source>
        <dbReference type="ARBA" id="ARBA00069043"/>
    </source>
</evidence>
<accession>A0A1H3Z597</accession>
<dbReference type="Pfam" id="PF02771">
    <property type="entry name" value="Acyl-CoA_dh_N"/>
    <property type="match status" value="1"/>
</dbReference>
<reference evidence="14 15" key="1">
    <citation type="submission" date="2016-10" db="EMBL/GenBank/DDBJ databases">
        <authorList>
            <person name="de Groot N.N."/>
        </authorList>
    </citation>
    <scope>NUCLEOTIDE SEQUENCE [LARGE SCALE GENOMIC DNA]</scope>
    <source>
        <strain evidence="14 15">DSM 15345</strain>
    </source>
</reference>
<evidence type="ECO:0000313" key="14">
    <source>
        <dbReference type="EMBL" id="SEA18564.1"/>
    </source>
</evidence>
<dbReference type="SUPFAM" id="SSF56645">
    <property type="entry name" value="Acyl-CoA dehydrogenase NM domain-like"/>
    <property type="match status" value="1"/>
</dbReference>
<evidence type="ECO:0000256" key="8">
    <source>
        <dbReference type="ARBA" id="ARBA00066694"/>
    </source>
</evidence>
<evidence type="ECO:0000259" key="13">
    <source>
        <dbReference type="Pfam" id="PF02771"/>
    </source>
</evidence>
<dbReference type="Gene3D" id="1.10.540.10">
    <property type="entry name" value="Acyl-CoA dehydrogenase/oxidase, N-terminal domain"/>
    <property type="match status" value="1"/>
</dbReference>
<evidence type="ECO:0000256" key="2">
    <source>
        <dbReference type="ARBA" id="ARBA00009347"/>
    </source>
</evidence>
<feature type="domain" description="Acyl-CoA oxidase/dehydrogenase middle" evidence="12">
    <location>
        <begin position="161"/>
        <end position="269"/>
    </location>
</feature>
<dbReference type="InterPro" id="IPR037069">
    <property type="entry name" value="AcylCoA_DH/ox_N_sf"/>
</dbReference>
<dbReference type="InterPro" id="IPR036250">
    <property type="entry name" value="AcylCo_DH-like_C"/>
</dbReference>